<keyword evidence="5" id="KW-1185">Reference proteome</keyword>
<reference evidence="4 5" key="1">
    <citation type="journal article" date="2015" name="Genome Announc.">
        <title>Draft Genome Sequences of Marine Isolates of Thalassomonas viridans and Thalassomonas actiniarum.</title>
        <authorList>
            <person name="Olonade I."/>
            <person name="van Zyl L.J."/>
            <person name="Trindade M."/>
        </authorList>
    </citation>
    <scope>NUCLEOTIDE SEQUENCE [LARGE SCALE GENOMIC DNA]</scope>
    <source>
        <strain evidence="4 5">A5K-106</strain>
    </source>
</reference>
<accession>A0AAE9YZF9</accession>
<evidence type="ECO:0000256" key="1">
    <source>
        <dbReference type="ARBA" id="ARBA00001954"/>
    </source>
</evidence>
<dbReference type="Proteomes" id="UP000032568">
    <property type="component" value="Chromosome pTact"/>
</dbReference>
<dbReference type="PANTHER" id="PTHR10696:SF21">
    <property type="entry name" value="TAUD_TFDA-LIKE DOMAIN-CONTAINING PROTEIN"/>
    <property type="match status" value="1"/>
</dbReference>
<evidence type="ECO:0000256" key="2">
    <source>
        <dbReference type="ARBA" id="ARBA00023002"/>
    </source>
</evidence>
<sequence length="326" mass="37677">MNNNNMKTAHKRMGDNEYSPYLIELDCDSTSALNYLSEHKNEIEEMLNTAGAVLVRGSRFDDHKAVQGGADLFFTEALKYNGEHYPVAKNSSVQRPVDYANAEFLLWHNENTFNHSFPARAIFACELKATTGGQTPIVDSREVLNNLNSEVRDSFINKQVMYVRKYESHDFLGVGWKTIFNTEDKQQVEQLCREKHMDFEWVGADTLITRSIRPAVMNHPVSGQLSWINQVLHWHFHCLSPATQEDVKAMFEEELLYPRNCYFGDGSKIPDDYIDHIHDVYKQCQIQFDWKNGDLLLVDNILKAHARTPYEGERKILVSFGNRITY</sequence>
<name>A0AAE9YZF9_9GAMM</name>
<proteinExistence type="predicted"/>
<dbReference type="Gene3D" id="3.60.130.10">
    <property type="entry name" value="Clavaminate synthase-like"/>
    <property type="match status" value="1"/>
</dbReference>
<dbReference type="KEGG" id="tact:SG35_031940"/>
<organism evidence="4 5">
    <name type="scientific">Thalassomonas actiniarum</name>
    <dbReference type="NCBI Taxonomy" id="485447"/>
    <lineage>
        <taxon>Bacteria</taxon>
        <taxon>Pseudomonadati</taxon>
        <taxon>Pseudomonadota</taxon>
        <taxon>Gammaproteobacteria</taxon>
        <taxon>Alteromonadales</taxon>
        <taxon>Colwelliaceae</taxon>
        <taxon>Thalassomonas</taxon>
    </lineage>
</organism>
<dbReference type="RefSeq" id="WP_053043506.1">
    <property type="nucleotide sequence ID" value="NZ_CP059736.1"/>
</dbReference>
<dbReference type="EMBL" id="CP059736">
    <property type="protein sequence ID" value="WDE02363.1"/>
    <property type="molecule type" value="Genomic_DNA"/>
</dbReference>
<evidence type="ECO:0000259" key="3">
    <source>
        <dbReference type="Pfam" id="PF02668"/>
    </source>
</evidence>
<dbReference type="PANTHER" id="PTHR10696">
    <property type="entry name" value="GAMMA-BUTYROBETAINE HYDROXYLASE-RELATED"/>
    <property type="match status" value="1"/>
</dbReference>
<comment type="cofactor">
    <cofactor evidence="1">
        <name>Fe(2+)</name>
        <dbReference type="ChEBI" id="CHEBI:29033"/>
    </cofactor>
</comment>
<dbReference type="GO" id="GO:0016706">
    <property type="term" value="F:2-oxoglutarate-dependent dioxygenase activity"/>
    <property type="evidence" value="ECO:0007669"/>
    <property type="project" value="UniProtKB-ARBA"/>
</dbReference>
<evidence type="ECO:0000313" key="5">
    <source>
        <dbReference type="Proteomes" id="UP000032568"/>
    </source>
</evidence>
<dbReference type="AlphaFoldDB" id="A0AAE9YZF9"/>
<dbReference type="InterPro" id="IPR042098">
    <property type="entry name" value="TauD-like_sf"/>
</dbReference>
<gene>
    <name evidence="4" type="ORF">SG35_031940</name>
</gene>
<keyword evidence="2" id="KW-0560">Oxidoreductase</keyword>
<dbReference type="InterPro" id="IPR050411">
    <property type="entry name" value="AlphaKG_dependent_hydroxylases"/>
</dbReference>
<evidence type="ECO:0000313" key="4">
    <source>
        <dbReference type="EMBL" id="WDE02363.1"/>
    </source>
</evidence>
<protein>
    <submittedName>
        <fullName evidence="4">TauD/TfdA family dioxygenase</fullName>
    </submittedName>
</protein>
<reference evidence="4 5" key="2">
    <citation type="journal article" date="2022" name="Mar. Drugs">
        <title>Bioassay-Guided Fractionation Leads to the Detection of Cholic Acid Generated by the Rare Thalassomonas sp.</title>
        <authorList>
            <person name="Pheiffer F."/>
            <person name="Schneider Y.K."/>
            <person name="Hansen E.H."/>
            <person name="Andersen J.H."/>
            <person name="Isaksson J."/>
            <person name="Busche T."/>
            <person name="R C."/>
            <person name="Kalinowski J."/>
            <person name="Zyl L.V."/>
            <person name="Trindade M."/>
        </authorList>
    </citation>
    <scope>NUCLEOTIDE SEQUENCE [LARGE SCALE GENOMIC DNA]</scope>
    <source>
        <strain evidence="4 5">A5K-106</strain>
    </source>
</reference>
<dbReference type="Pfam" id="PF02668">
    <property type="entry name" value="TauD"/>
    <property type="match status" value="1"/>
</dbReference>
<keyword evidence="4" id="KW-0223">Dioxygenase</keyword>
<feature type="domain" description="TauD/TfdA-like" evidence="3">
    <location>
        <begin position="32"/>
        <end position="317"/>
    </location>
</feature>
<dbReference type="SUPFAM" id="SSF51197">
    <property type="entry name" value="Clavaminate synthase-like"/>
    <property type="match status" value="1"/>
</dbReference>
<dbReference type="InterPro" id="IPR003819">
    <property type="entry name" value="TauD/TfdA-like"/>
</dbReference>